<dbReference type="RefSeq" id="WP_108828152.1">
    <property type="nucleotide sequence ID" value="NZ_OMOR01000001.1"/>
</dbReference>
<gene>
    <name evidence="2" type="ORF">ASD8599_01765</name>
</gene>
<feature type="transmembrane region" description="Helical" evidence="1">
    <location>
        <begin position="77"/>
        <end position="98"/>
    </location>
</feature>
<reference evidence="2 3" key="1">
    <citation type="submission" date="2018-03" db="EMBL/GenBank/DDBJ databases">
        <authorList>
            <person name="Keele B.F."/>
        </authorList>
    </citation>
    <scope>NUCLEOTIDE SEQUENCE [LARGE SCALE GENOMIC DNA]</scope>
    <source>
        <strain evidence="2 3">CECT 8599</strain>
    </source>
</reference>
<dbReference type="Proteomes" id="UP000244880">
    <property type="component" value="Unassembled WGS sequence"/>
</dbReference>
<protein>
    <submittedName>
        <fullName evidence="2">Uncharacterized protein</fullName>
    </submittedName>
</protein>
<evidence type="ECO:0000256" key="1">
    <source>
        <dbReference type="SAM" id="Phobius"/>
    </source>
</evidence>
<feature type="transmembrane region" description="Helical" evidence="1">
    <location>
        <begin position="15"/>
        <end position="33"/>
    </location>
</feature>
<feature type="transmembrane region" description="Helical" evidence="1">
    <location>
        <begin position="45"/>
        <end position="71"/>
    </location>
</feature>
<keyword evidence="3" id="KW-1185">Reference proteome</keyword>
<proteinExistence type="predicted"/>
<name>A0A2R8BD75_9RHOB</name>
<dbReference type="AlphaFoldDB" id="A0A2R8BD75"/>
<accession>A0A2R8BD75</accession>
<keyword evidence="1" id="KW-1133">Transmembrane helix</keyword>
<evidence type="ECO:0000313" key="3">
    <source>
        <dbReference type="Proteomes" id="UP000244880"/>
    </source>
</evidence>
<keyword evidence="1" id="KW-0472">Membrane</keyword>
<evidence type="ECO:0000313" key="2">
    <source>
        <dbReference type="EMBL" id="SPH21024.1"/>
    </source>
</evidence>
<keyword evidence="1" id="KW-0812">Transmembrane</keyword>
<dbReference type="EMBL" id="OMOR01000001">
    <property type="protein sequence ID" value="SPH21024.1"/>
    <property type="molecule type" value="Genomic_DNA"/>
</dbReference>
<sequence>MLERGEIQKSFRHDGVLIIIFNALAFDLLVVGYGQHEDGTEIKELLSAMTLASFFEAALVVLFAFTSYVVIAKEPLIWILSRLYFCVIFLRVVCYPFWRAGYSEQLSKDALKIARSDWKAFVDYQLNVYPEGANWKAN</sequence>
<organism evidence="2 3">
    <name type="scientific">Ascidiaceihabitans donghaensis</name>
    <dbReference type="NCBI Taxonomy" id="1510460"/>
    <lineage>
        <taxon>Bacteria</taxon>
        <taxon>Pseudomonadati</taxon>
        <taxon>Pseudomonadota</taxon>
        <taxon>Alphaproteobacteria</taxon>
        <taxon>Rhodobacterales</taxon>
        <taxon>Paracoccaceae</taxon>
        <taxon>Ascidiaceihabitans</taxon>
    </lineage>
</organism>